<keyword evidence="1" id="KW-0472">Membrane</keyword>
<proteinExistence type="predicted"/>
<name>A0ABR2RU62_9ROSI</name>
<dbReference type="Proteomes" id="UP001396334">
    <property type="component" value="Unassembled WGS sequence"/>
</dbReference>
<keyword evidence="1" id="KW-1133">Transmembrane helix</keyword>
<evidence type="ECO:0000256" key="1">
    <source>
        <dbReference type="SAM" id="Phobius"/>
    </source>
</evidence>
<evidence type="ECO:0000313" key="3">
    <source>
        <dbReference type="Proteomes" id="UP001396334"/>
    </source>
</evidence>
<feature type="transmembrane region" description="Helical" evidence="1">
    <location>
        <begin position="282"/>
        <end position="303"/>
    </location>
</feature>
<dbReference type="EMBL" id="JBBPBN010000020">
    <property type="protein sequence ID" value="KAK9016409.1"/>
    <property type="molecule type" value="Genomic_DNA"/>
</dbReference>
<accession>A0ABR2RU62</accession>
<organism evidence="2 3">
    <name type="scientific">Hibiscus sabdariffa</name>
    <name type="common">roselle</name>
    <dbReference type="NCBI Taxonomy" id="183260"/>
    <lineage>
        <taxon>Eukaryota</taxon>
        <taxon>Viridiplantae</taxon>
        <taxon>Streptophyta</taxon>
        <taxon>Embryophyta</taxon>
        <taxon>Tracheophyta</taxon>
        <taxon>Spermatophyta</taxon>
        <taxon>Magnoliopsida</taxon>
        <taxon>eudicotyledons</taxon>
        <taxon>Gunneridae</taxon>
        <taxon>Pentapetalae</taxon>
        <taxon>rosids</taxon>
        <taxon>malvids</taxon>
        <taxon>Malvales</taxon>
        <taxon>Malvaceae</taxon>
        <taxon>Malvoideae</taxon>
        <taxon>Hibiscus</taxon>
    </lineage>
</organism>
<gene>
    <name evidence="2" type="ORF">V6N11_078909</name>
</gene>
<reference evidence="2 3" key="1">
    <citation type="journal article" date="2024" name="G3 (Bethesda)">
        <title>Genome assembly of Hibiscus sabdariffa L. provides insights into metabolisms of medicinal natural products.</title>
        <authorList>
            <person name="Kim T."/>
        </authorList>
    </citation>
    <scope>NUCLEOTIDE SEQUENCE [LARGE SCALE GENOMIC DNA]</scope>
    <source>
        <strain evidence="2">TK-2024</strain>
        <tissue evidence="2">Old leaves</tissue>
    </source>
</reference>
<keyword evidence="1" id="KW-0812">Transmembrane</keyword>
<evidence type="ECO:0000313" key="2">
    <source>
        <dbReference type="EMBL" id="KAK9016409.1"/>
    </source>
</evidence>
<dbReference type="Gene3D" id="1.20.5.4130">
    <property type="match status" value="1"/>
</dbReference>
<sequence>MVGTDVLAEAIAKLNSLLERKALRRGLEKDLLDINGSLNKFETPLRIAASHHHILGWQIEVKDALHDTNLLLDEIDTEVQPEALWKRNKLRQKERRFFRYRHLSAFRVKIGPKIKANKARLSSLVNEAEGLGLIKREETPILAMRGLKKDLFHINSSVSAIKDVLPIAEKQSVHSKPVNDWLKRTDEALSDVDKLLYKIHTEEQKIALWRRKIKAIKARLSSIQNEAKKLGLVKLDRPEESPSQNSADCLINIEENDKKSCSSGKLLSAFFDQFSSVDKPEFALAAIVIAIVGFLVCTTELAYNGKKGKIKIEMA</sequence>
<protein>
    <submittedName>
        <fullName evidence="2">Uncharacterized protein</fullName>
    </submittedName>
</protein>
<keyword evidence="3" id="KW-1185">Reference proteome</keyword>
<comment type="caution">
    <text evidence="2">The sequence shown here is derived from an EMBL/GenBank/DDBJ whole genome shotgun (WGS) entry which is preliminary data.</text>
</comment>